<comment type="caution">
    <text evidence="1">The sequence shown here is derived from an EMBL/GenBank/DDBJ whole genome shotgun (WGS) entry which is preliminary data.</text>
</comment>
<gene>
    <name evidence="1" type="ORF">MO867_21945</name>
</gene>
<reference evidence="1" key="1">
    <citation type="journal article" date="2022" name="Arch. Microbiol.">
        <title>Microbulbifer okhotskensis sp. nov., isolated from a deep bottom sediment of the Okhotsk Sea.</title>
        <authorList>
            <person name="Romanenko L."/>
            <person name="Kurilenko V."/>
            <person name="Otstavnykh N."/>
            <person name="Velansky P."/>
            <person name="Isaeva M."/>
            <person name="Mikhailov V."/>
        </authorList>
    </citation>
    <scope>NUCLEOTIDE SEQUENCE</scope>
    <source>
        <strain evidence="1">OS29</strain>
    </source>
</reference>
<name>A0A9X2J9U1_9GAMM</name>
<keyword evidence="2" id="KW-1185">Reference proteome</keyword>
<sequence>MAELLKNGFNEPVVHILAEESGHTEEAISSDVYSHLRYLDDVHKETLVDIAKSILSQKNGITLHELALDIANLHGLSGTSKKQPKHILELLNLWAGIKRDNIHKPVVWLSPNDIVDEIPWAGSHLGKRRGTGQKYRTLSHGTCSIGH</sequence>
<proteinExistence type="predicted"/>
<protein>
    <submittedName>
        <fullName evidence="1">Uncharacterized protein</fullName>
    </submittedName>
</protein>
<accession>A0A9X2J9U1</accession>
<dbReference type="AlphaFoldDB" id="A0A9X2J9U1"/>
<organism evidence="1 2">
    <name type="scientific">Microbulbifer okhotskensis</name>
    <dbReference type="NCBI Taxonomy" id="2926617"/>
    <lineage>
        <taxon>Bacteria</taxon>
        <taxon>Pseudomonadati</taxon>
        <taxon>Pseudomonadota</taxon>
        <taxon>Gammaproteobacteria</taxon>
        <taxon>Cellvibrionales</taxon>
        <taxon>Microbulbiferaceae</taxon>
        <taxon>Microbulbifer</taxon>
    </lineage>
</organism>
<dbReference type="RefSeq" id="WP_252473134.1">
    <property type="nucleotide sequence ID" value="NZ_JALBWM010000269.1"/>
</dbReference>
<dbReference type="Proteomes" id="UP001139028">
    <property type="component" value="Unassembled WGS sequence"/>
</dbReference>
<evidence type="ECO:0000313" key="1">
    <source>
        <dbReference type="EMBL" id="MCO1336991.1"/>
    </source>
</evidence>
<dbReference type="EMBL" id="JALBWM010000269">
    <property type="protein sequence ID" value="MCO1336991.1"/>
    <property type="molecule type" value="Genomic_DNA"/>
</dbReference>
<evidence type="ECO:0000313" key="2">
    <source>
        <dbReference type="Proteomes" id="UP001139028"/>
    </source>
</evidence>